<organism evidence="7 8">
    <name type="scientific">Linum tenue</name>
    <dbReference type="NCBI Taxonomy" id="586396"/>
    <lineage>
        <taxon>Eukaryota</taxon>
        <taxon>Viridiplantae</taxon>
        <taxon>Streptophyta</taxon>
        <taxon>Embryophyta</taxon>
        <taxon>Tracheophyta</taxon>
        <taxon>Spermatophyta</taxon>
        <taxon>Magnoliopsida</taxon>
        <taxon>eudicotyledons</taxon>
        <taxon>Gunneridae</taxon>
        <taxon>Pentapetalae</taxon>
        <taxon>rosids</taxon>
        <taxon>fabids</taxon>
        <taxon>Malpighiales</taxon>
        <taxon>Linaceae</taxon>
        <taxon>Linum</taxon>
    </lineage>
</organism>
<evidence type="ECO:0000259" key="6">
    <source>
        <dbReference type="Pfam" id="PF00175"/>
    </source>
</evidence>
<dbReference type="InterPro" id="IPR001433">
    <property type="entry name" value="OxRdtase_FAD/NAD-bd"/>
</dbReference>
<sequence length="112" mass="12617">MSQYLASLKPGDTIAVRGTIGKIRYSPNMKKHWHGGTGITPMLQVIEEILKNPDDNTKVLLLYANVSPDNILLKQKLDYSNLKVINLSLCRRHGGQRGRCCRERKKKLLGST</sequence>
<evidence type="ECO:0000256" key="2">
    <source>
        <dbReference type="ARBA" id="ARBA00022630"/>
    </source>
</evidence>
<dbReference type="Proteomes" id="UP001154282">
    <property type="component" value="Unassembled WGS sequence"/>
</dbReference>
<feature type="domain" description="Oxidoreductase FAD/NAD(P)-binding" evidence="6">
    <location>
        <begin position="35"/>
        <end position="79"/>
    </location>
</feature>
<reference evidence="7" key="1">
    <citation type="submission" date="2022-08" db="EMBL/GenBank/DDBJ databases">
        <authorList>
            <person name="Gutierrez-Valencia J."/>
        </authorList>
    </citation>
    <scope>NUCLEOTIDE SEQUENCE</scope>
</reference>
<dbReference type="PANTHER" id="PTHR19370">
    <property type="entry name" value="NADH-CYTOCHROME B5 REDUCTASE"/>
    <property type="match status" value="1"/>
</dbReference>
<keyword evidence="8" id="KW-1185">Reference proteome</keyword>
<keyword evidence="3 5" id="KW-0274">FAD</keyword>
<dbReference type="GO" id="GO:0004128">
    <property type="term" value="F:cytochrome-b5 reductase activity, acting on NAD(P)H"/>
    <property type="evidence" value="ECO:0007669"/>
    <property type="project" value="TreeGrafter"/>
</dbReference>
<accession>A0AAV0HW61</accession>
<evidence type="ECO:0000256" key="3">
    <source>
        <dbReference type="ARBA" id="ARBA00022827"/>
    </source>
</evidence>
<feature type="binding site" evidence="5">
    <location>
        <position position="40"/>
    </location>
    <ligand>
        <name>FAD</name>
        <dbReference type="ChEBI" id="CHEBI:57692"/>
    </ligand>
</feature>
<dbReference type="EMBL" id="CAMGYJ010000003">
    <property type="protein sequence ID" value="CAI0389517.1"/>
    <property type="molecule type" value="Genomic_DNA"/>
</dbReference>
<comment type="caution">
    <text evidence="7">The sequence shown here is derived from an EMBL/GenBank/DDBJ whole genome shotgun (WGS) entry which is preliminary data.</text>
</comment>
<dbReference type="SUPFAM" id="SSF52343">
    <property type="entry name" value="Ferredoxin reductase-like, C-terminal NADP-linked domain"/>
    <property type="match status" value="1"/>
</dbReference>
<feature type="binding site" evidence="5">
    <location>
        <position position="1"/>
    </location>
    <ligand>
        <name>FAD</name>
        <dbReference type="ChEBI" id="CHEBI:57692"/>
    </ligand>
</feature>
<dbReference type="Gene3D" id="3.40.50.80">
    <property type="entry name" value="Nucleotide-binding domain of ferredoxin-NADP reductase (FNR) module"/>
    <property type="match status" value="1"/>
</dbReference>
<evidence type="ECO:0000256" key="5">
    <source>
        <dbReference type="PIRSR" id="PIRSR601834-1"/>
    </source>
</evidence>
<protein>
    <recommendedName>
        <fullName evidence="6">Oxidoreductase FAD/NAD(P)-binding domain-containing protein</fullName>
    </recommendedName>
</protein>
<keyword evidence="4" id="KW-0560">Oxidoreductase</keyword>
<gene>
    <name evidence="7" type="ORF">LITE_LOCUS6277</name>
</gene>
<name>A0AAV0HW61_9ROSI</name>
<dbReference type="InterPro" id="IPR039261">
    <property type="entry name" value="FNR_nucleotide-bd"/>
</dbReference>
<dbReference type="Pfam" id="PF00175">
    <property type="entry name" value="NAD_binding_1"/>
    <property type="match status" value="1"/>
</dbReference>
<evidence type="ECO:0000256" key="1">
    <source>
        <dbReference type="ARBA" id="ARBA00001974"/>
    </source>
</evidence>
<evidence type="ECO:0000256" key="4">
    <source>
        <dbReference type="ARBA" id="ARBA00023002"/>
    </source>
</evidence>
<keyword evidence="2 5" id="KW-0285">Flavoprotein</keyword>
<evidence type="ECO:0000313" key="8">
    <source>
        <dbReference type="Proteomes" id="UP001154282"/>
    </source>
</evidence>
<dbReference type="AlphaFoldDB" id="A0AAV0HW61"/>
<comment type="cofactor">
    <cofactor evidence="1 5">
        <name>FAD</name>
        <dbReference type="ChEBI" id="CHEBI:57692"/>
    </cofactor>
</comment>
<feature type="binding site" evidence="5">
    <location>
        <position position="2"/>
    </location>
    <ligand>
        <name>FAD</name>
        <dbReference type="ChEBI" id="CHEBI:57692"/>
    </ligand>
</feature>
<evidence type="ECO:0000313" key="7">
    <source>
        <dbReference type="EMBL" id="CAI0389517.1"/>
    </source>
</evidence>
<dbReference type="PANTHER" id="PTHR19370:SF171">
    <property type="entry name" value="NADH-CYTOCHROME B5 REDUCTASE 2"/>
    <property type="match status" value="1"/>
</dbReference>
<dbReference type="InterPro" id="IPR001834">
    <property type="entry name" value="CBR-like"/>
</dbReference>
<proteinExistence type="predicted"/>
<dbReference type="CDD" id="cd06183">
    <property type="entry name" value="cyt_b5_reduct_like"/>
    <property type="match status" value="1"/>
</dbReference>